<dbReference type="Gene3D" id="1.10.20.10">
    <property type="entry name" value="Histone, subunit A"/>
    <property type="match status" value="1"/>
</dbReference>
<protein>
    <recommendedName>
        <fullName evidence="7">TAFII28-like protein domain-containing protein</fullName>
    </recommendedName>
</protein>
<dbReference type="OrthoDB" id="28335at2759"/>
<evidence type="ECO:0000256" key="2">
    <source>
        <dbReference type="ARBA" id="ARBA00009788"/>
    </source>
</evidence>
<dbReference type="InterPro" id="IPR009072">
    <property type="entry name" value="Histone-fold"/>
</dbReference>
<dbReference type="Proteomes" id="UP000039324">
    <property type="component" value="Unassembled WGS sequence"/>
</dbReference>
<gene>
    <name evidence="8" type="ORF">PBRA_003639</name>
</gene>
<organism evidence="8 9">
    <name type="scientific">Plasmodiophora brassicae</name>
    <name type="common">Clubroot disease agent</name>
    <dbReference type="NCBI Taxonomy" id="37360"/>
    <lineage>
        <taxon>Eukaryota</taxon>
        <taxon>Sar</taxon>
        <taxon>Rhizaria</taxon>
        <taxon>Endomyxa</taxon>
        <taxon>Phytomyxea</taxon>
        <taxon>Plasmodiophorida</taxon>
        <taxon>Plasmodiophoridae</taxon>
        <taxon>Plasmodiophora</taxon>
    </lineage>
</organism>
<dbReference type="PANTHER" id="PTHR13218:SF8">
    <property type="entry name" value="TRANSCRIPTION INITIATION FACTOR TFIID SUBUNIT 11"/>
    <property type="match status" value="1"/>
</dbReference>
<evidence type="ECO:0000256" key="1">
    <source>
        <dbReference type="ARBA" id="ARBA00004123"/>
    </source>
</evidence>
<feature type="region of interest" description="Disordered" evidence="6">
    <location>
        <begin position="1"/>
        <end position="48"/>
    </location>
</feature>
<feature type="domain" description="TAFII28-like protein" evidence="7">
    <location>
        <begin position="76"/>
        <end position="160"/>
    </location>
</feature>
<dbReference type="STRING" id="37360.A0A0G4IHX1"/>
<accession>A0A0G4IHX1</accession>
<evidence type="ECO:0000256" key="5">
    <source>
        <dbReference type="ARBA" id="ARBA00023242"/>
    </source>
</evidence>
<proteinExistence type="inferred from homology"/>
<evidence type="ECO:0000313" key="8">
    <source>
        <dbReference type="EMBL" id="CEO94826.1"/>
    </source>
</evidence>
<feature type="compositionally biased region" description="Acidic residues" evidence="6">
    <location>
        <begin position="1"/>
        <end position="32"/>
    </location>
</feature>
<comment type="subcellular location">
    <subcellularLocation>
        <location evidence="1">Nucleus</location>
    </subcellularLocation>
</comment>
<dbReference type="Pfam" id="PF04719">
    <property type="entry name" value="TAFII28"/>
    <property type="match status" value="1"/>
</dbReference>
<dbReference type="GO" id="GO:0051123">
    <property type="term" value="P:RNA polymerase II preinitiation complex assembly"/>
    <property type="evidence" value="ECO:0007669"/>
    <property type="project" value="InterPro"/>
</dbReference>
<sequence>MDGADDLPEEEVPQDEDYDEEEAQGGDADSDDEKAAGEAQSAQSAPLTEAQLEQARLDAAFEAQRKAKIRRQREIYNRLTPSQRSRYVAFIQSTFRPAHMRRVMSTVLGASKVTEQLAIVMIAITKMYVGDLVESCVEIMEQWGDTGAIRPVHIREAHRRLIQGQLGSVTGRQQRRLLL</sequence>
<evidence type="ECO:0000259" key="7">
    <source>
        <dbReference type="Pfam" id="PF04719"/>
    </source>
</evidence>
<dbReference type="EMBL" id="CDSF01000002">
    <property type="protein sequence ID" value="CEO94826.1"/>
    <property type="molecule type" value="Genomic_DNA"/>
</dbReference>
<reference evidence="8 9" key="1">
    <citation type="submission" date="2015-02" db="EMBL/GenBank/DDBJ databases">
        <authorList>
            <person name="Chooi Y.-H."/>
        </authorList>
    </citation>
    <scope>NUCLEOTIDE SEQUENCE [LARGE SCALE GENOMIC DNA]</scope>
    <source>
        <strain evidence="8">E3</strain>
    </source>
</reference>
<keyword evidence="4" id="KW-0804">Transcription</keyword>
<dbReference type="InterPro" id="IPR006809">
    <property type="entry name" value="TAFII28_dom"/>
</dbReference>
<comment type="similarity">
    <text evidence="2">Belongs to the TAF11 family.</text>
</comment>
<keyword evidence="3" id="KW-0805">Transcription regulation</keyword>
<evidence type="ECO:0000256" key="4">
    <source>
        <dbReference type="ARBA" id="ARBA00023163"/>
    </source>
</evidence>
<dbReference type="AlphaFoldDB" id="A0A0G4IHX1"/>
<keyword evidence="5" id="KW-0539">Nucleus</keyword>
<name>A0A0G4IHX1_PLABS</name>
<dbReference type="InterPro" id="IPR045127">
    <property type="entry name" value="TAF11-like"/>
</dbReference>
<dbReference type="CDD" id="cd08048">
    <property type="entry name" value="HFD_TAF11"/>
    <property type="match status" value="1"/>
</dbReference>
<keyword evidence="9" id="KW-1185">Reference proteome</keyword>
<dbReference type="SUPFAM" id="SSF47113">
    <property type="entry name" value="Histone-fold"/>
    <property type="match status" value="1"/>
</dbReference>
<evidence type="ECO:0000256" key="3">
    <source>
        <dbReference type="ARBA" id="ARBA00023015"/>
    </source>
</evidence>
<dbReference type="PANTHER" id="PTHR13218">
    <property type="entry name" value="TRANSCRIPTION INITIATION FACTOR TFIID SUBUNIT 11-RELATED"/>
    <property type="match status" value="1"/>
</dbReference>
<evidence type="ECO:0000256" key="6">
    <source>
        <dbReference type="SAM" id="MobiDB-lite"/>
    </source>
</evidence>
<dbReference type="GO" id="GO:0046982">
    <property type="term" value="F:protein heterodimerization activity"/>
    <property type="evidence" value="ECO:0007669"/>
    <property type="project" value="InterPro"/>
</dbReference>
<dbReference type="GO" id="GO:0005669">
    <property type="term" value="C:transcription factor TFIID complex"/>
    <property type="evidence" value="ECO:0007669"/>
    <property type="project" value="InterPro"/>
</dbReference>
<dbReference type="GO" id="GO:0016251">
    <property type="term" value="F:RNA polymerase II general transcription initiation factor activity"/>
    <property type="evidence" value="ECO:0007669"/>
    <property type="project" value="TreeGrafter"/>
</dbReference>
<evidence type="ECO:0000313" key="9">
    <source>
        <dbReference type="Proteomes" id="UP000039324"/>
    </source>
</evidence>